<keyword evidence="1" id="KW-0812">Transmembrane</keyword>
<comment type="caution">
    <text evidence="2">The sequence shown here is derived from an EMBL/GenBank/DDBJ whole genome shotgun (WGS) entry which is preliminary data.</text>
</comment>
<name>M9LHP3_PAEPP</name>
<reference evidence="2 3" key="1">
    <citation type="submission" date="2012-10" db="EMBL/GenBank/DDBJ databases">
        <title>Draft Genome Sequence of Paenibacillus popilliae ATCC 14706T.</title>
        <authorList>
            <person name="Iiyama K."/>
            <person name="Mori K."/>
            <person name="Mon H."/>
            <person name="Chieda Y."/>
            <person name="Lee J.M."/>
            <person name="Kusakabe T."/>
            <person name="Tashiro K."/>
            <person name="Asano S."/>
            <person name="Yasunaga-Aoki C."/>
            <person name="Shimizu S."/>
        </authorList>
    </citation>
    <scope>NUCLEOTIDE SEQUENCE [LARGE SCALE GENOMIC DNA]</scope>
    <source>
        <strain evidence="2 3">ATCC 14706</strain>
    </source>
</reference>
<feature type="transmembrane region" description="Helical" evidence="1">
    <location>
        <begin position="61"/>
        <end position="81"/>
    </location>
</feature>
<evidence type="ECO:0000256" key="1">
    <source>
        <dbReference type="SAM" id="Phobius"/>
    </source>
</evidence>
<keyword evidence="1" id="KW-1133">Transmembrane helix</keyword>
<accession>M9LHP3</accession>
<dbReference type="AlphaFoldDB" id="M9LHP3"/>
<evidence type="ECO:0000313" key="2">
    <source>
        <dbReference type="EMBL" id="GAC42410.1"/>
    </source>
</evidence>
<evidence type="ECO:0000313" key="3">
    <source>
        <dbReference type="Proteomes" id="UP000029453"/>
    </source>
</evidence>
<dbReference type="Proteomes" id="UP000029453">
    <property type="component" value="Unassembled WGS sequence"/>
</dbReference>
<dbReference type="EMBL" id="BALG01000095">
    <property type="protein sequence ID" value="GAC42410.1"/>
    <property type="molecule type" value="Genomic_DNA"/>
</dbReference>
<gene>
    <name evidence="2" type="ORF">PPOP_1767</name>
</gene>
<proteinExistence type="predicted"/>
<protein>
    <submittedName>
        <fullName evidence="2">ATPase/permease component</fullName>
    </submittedName>
</protein>
<sequence length="139" mass="15258">MVTITEREISKFAASLEAIESIPDDVLERGDLQELTKYFESKNIHVTFLNEKGEKVRKKRGAWRCALGMTVFVAGTAIPVVKIKKIKDAIDKIGGVTKTLKALAKQKEVGALTEEVAKAVAIIAGELLGFTEVYEECFA</sequence>
<keyword evidence="3" id="KW-1185">Reference proteome</keyword>
<organism evidence="2 3">
    <name type="scientific">Paenibacillus popilliae ATCC 14706</name>
    <dbReference type="NCBI Taxonomy" id="1212764"/>
    <lineage>
        <taxon>Bacteria</taxon>
        <taxon>Bacillati</taxon>
        <taxon>Bacillota</taxon>
        <taxon>Bacilli</taxon>
        <taxon>Bacillales</taxon>
        <taxon>Paenibacillaceae</taxon>
        <taxon>Paenibacillus</taxon>
    </lineage>
</organism>
<keyword evidence="1" id="KW-0472">Membrane</keyword>